<dbReference type="PANTHER" id="PTHR37722">
    <property type="entry name" value="OS01G0167700 PROTEIN"/>
    <property type="match status" value="1"/>
</dbReference>
<keyword evidence="3" id="KW-1185">Reference proteome</keyword>
<protein>
    <submittedName>
        <fullName evidence="2">Uncharacterized protein</fullName>
    </submittedName>
</protein>
<feature type="region of interest" description="Disordered" evidence="1">
    <location>
        <begin position="15"/>
        <end position="49"/>
    </location>
</feature>
<reference evidence="2" key="2">
    <citation type="journal article" date="2023" name="Int. J. Mol. Sci.">
        <title>De Novo Assembly and Annotation of 11 Diverse Shrub Willow (Salix) Genomes Reveals Novel Gene Organization in Sex-Linked Regions.</title>
        <authorList>
            <person name="Hyden B."/>
            <person name="Feng K."/>
            <person name="Yates T.B."/>
            <person name="Jawdy S."/>
            <person name="Cereghino C."/>
            <person name="Smart L.B."/>
            <person name="Muchero W."/>
        </authorList>
    </citation>
    <scope>NUCLEOTIDE SEQUENCE</scope>
    <source>
        <tissue evidence="2">Shoot tip</tissue>
    </source>
</reference>
<evidence type="ECO:0000313" key="2">
    <source>
        <dbReference type="EMBL" id="KAJ6361081.1"/>
    </source>
</evidence>
<reference evidence="2" key="1">
    <citation type="submission" date="2022-10" db="EMBL/GenBank/DDBJ databases">
        <authorList>
            <person name="Hyden B.L."/>
            <person name="Feng K."/>
            <person name="Yates T."/>
            <person name="Jawdy S."/>
            <person name="Smart L.B."/>
            <person name="Muchero W."/>
        </authorList>
    </citation>
    <scope>NUCLEOTIDE SEQUENCE</scope>
    <source>
        <tissue evidence="2">Shoot tip</tissue>
    </source>
</reference>
<evidence type="ECO:0000256" key="1">
    <source>
        <dbReference type="SAM" id="MobiDB-lite"/>
    </source>
</evidence>
<gene>
    <name evidence="2" type="ORF">OIU77_005001</name>
</gene>
<feature type="compositionally biased region" description="Basic and acidic residues" evidence="1">
    <location>
        <begin position="18"/>
        <end position="49"/>
    </location>
</feature>
<name>A0ABQ9AW87_9ROSI</name>
<evidence type="ECO:0000313" key="3">
    <source>
        <dbReference type="Proteomes" id="UP001141253"/>
    </source>
</evidence>
<sequence length="155" mass="17758">MEIEDSCKLKNNLSSIRDSVHPDDHGRMRNSFGEKKTFGETENNDDKWGATCRSRDASFLDKRESDISWNSWPYSMNDSPYLKHQTSETDFDFMISERAARKPSQRMNFGFGDTTIQPDWSCFITEDGRDNQSLLSEESSSSTAGYAFLLGLRIV</sequence>
<comment type="caution">
    <text evidence="2">The sequence shown here is derived from an EMBL/GenBank/DDBJ whole genome shotgun (WGS) entry which is preliminary data.</text>
</comment>
<organism evidence="2 3">
    <name type="scientific">Salix suchowensis</name>
    <dbReference type="NCBI Taxonomy" id="1278906"/>
    <lineage>
        <taxon>Eukaryota</taxon>
        <taxon>Viridiplantae</taxon>
        <taxon>Streptophyta</taxon>
        <taxon>Embryophyta</taxon>
        <taxon>Tracheophyta</taxon>
        <taxon>Spermatophyta</taxon>
        <taxon>Magnoliopsida</taxon>
        <taxon>eudicotyledons</taxon>
        <taxon>Gunneridae</taxon>
        <taxon>Pentapetalae</taxon>
        <taxon>rosids</taxon>
        <taxon>fabids</taxon>
        <taxon>Malpighiales</taxon>
        <taxon>Salicaceae</taxon>
        <taxon>Saliceae</taxon>
        <taxon>Salix</taxon>
    </lineage>
</organism>
<dbReference type="PANTHER" id="PTHR37722:SF2">
    <property type="entry name" value="OS01G0167700 PROTEIN"/>
    <property type="match status" value="1"/>
</dbReference>
<accession>A0ABQ9AW87</accession>
<dbReference type="EMBL" id="JAPFFI010000015">
    <property type="protein sequence ID" value="KAJ6361081.1"/>
    <property type="molecule type" value="Genomic_DNA"/>
</dbReference>
<dbReference type="Proteomes" id="UP001141253">
    <property type="component" value="Chromosome 13"/>
</dbReference>
<proteinExistence type="predicted"/>